<gene>
    <name evidence="2" type="ORF">BJ875DRAFT_21758</name>
</gene>
<keyword evidence="1" id="KW-0472">Membrane</keyword>
<keyword evidence="3" id="KW-1185">Reference proteome</keyword>
<dbReference type="EMBL" id="MU251473">
    <property type="protein sequence ID" value="KAG9234153.1"/>
    <property type="molecule type" value="Genomic_DNA"/>
</dbReference>
<accession>A0A9P7YJJ6</accession>
<keyword evidence="1" id="KW-0812">Transmembrane</keyword>
<evidence type="ECO:0000313" key="3">
    <source>
        <dbReference type="Proteomes" id="UP000824998"/>
    </source>
</evidence>
<comment type="caution">
    <text evidence="2">The sequence shown here is derived from an EMBL/GenBank/DDBJ whole genome shotgun (WGS) entry which is preliminary data.</text>
</comment>
<dbReference type="Proteomes" id="UP000824998">
    <property type="component" value="Unassembled WGS sequence"/>
</dbReference>
<sequence length="108" mass="12656">MSNLQLNQRPHLMEPEPQFRISMRMVLGFVFSVLFGSFVLYHDHQVAIDLDIRKREVESIIDEKARVANHFIDRIPRCFVGVSLAFTFIMCCTVLNSHYRQIVSSLER</sequence>
<proteinExistence type="predicted"/>
<protein>
    <submittedName>
        <fullName evidence="2">Uncharacterized protein</fullName>
    </submittedName>
</protein>
<name>A0A9P7YJJ6_9HELO</name>
<feature type="transmembrane region" description="Helical" evidence="1">
    <location>
        <begin position="79"/>
        <end position="99"/>
    </location>
</feature>
<organism evidence="2 3">
    <name type="scientific">Amylocarpus encephaloides</name>
    <dbReference type="NCBI Taxonomy" id="45428"/>
    <lineage>
        <taxon>Eukaryota</taxon>
        <taxon>Fungi</taxon>
        <taxon>Dikarya</taxon>
        <taxon>Ascomycota</taxon>
        <taxon>Pezizomycotina</taxon>
        <taxon>Leotiomycetes</taxon>
        <taxon>Helotiales</taxon>
        <taxon>Helotiales incertae sedis</taxon>
        <taxon>Amylocarpus</taxon>
    </lineage>
</organism>
<evidence type="ECO:0000256" key="1">
    <source>
        <dbReference type="SAM" id="Phobius"/>
    </source>
</evidence>
<keyword evidence="1" id="KW-1133">Transmembrane helix</keyword>
<feature type="transmembrane region" description="Helical" evidence="1">
    <location>
        <begin position="21"/>
        <end position="41"/>
    </location>
</feature>
<evidence type="ECO:0000313" key="2">
    <source>
        <dbReference type="EMBL" id="KAG9234153.1"/>
    </source>
</evidence>
<dbReference type="AlphaFoldDB" id="A0A9P7YJJ6"/>
<reference evidence="2" key="1">
    <citation type="journal article" date="2021" name="IMA Fungus">
        <title>Genomic characterization of three marine fungi, including Emericellopsis atlantica sp. nov. with signatures of a generalist lifestyle and marine biomass degradation.</title>
        <authorList>
            <person name="Hagestad O.C."/>
            <person name="Hou L."/>
            <person name="Andersen J.H."/>
            <person name="Hansen E.H."/>
            <person name="Altermark B."/>
            <person name="Li C."/>
            <person name="Kuhnert E."/>
            <person name="Cox R.J."/>
            <person name="Crous P.W."/>
            <person name="Spatafora J.W."/>
            <person name="Lail K."/>
            <person name="Amirebrahimi M."/>
            <person name="Lipzen A."/>
            <person name="Pangilinan J."/>
            <person name="Andreopoulos W."/>
            <person name="Hayes R.D."/>
            <person name="Ng V."/>
            <person name="Grigoriev I.V."/>
            <person name="Jackson S.A."/>
            <person name="Sutton T.D.S."/>
            <person name="Dobson A.D.W."/>
            <person name="Rama T."/>
        </authorList>
    </citation>
    <scope>NUCLEOTIDE SEQUENCE</scope>
    <source>
        <strain evidence="2">TRa018bII</strain>
    </source>
</reference>